<sequence length="291" mass="29780">MTTLPLAGRVALVTGAGNGIGLAIARVLAERGARVALNDLDLEAAARAAQTLGEAHLSVRADVSSEADVEAMVGEVRDAFGRIDILVNNAGVGDGGVPTLDQSLAVFERTLAIHVNGTFLMSRAVAAGMARQGGGAIINLGSIAGELGIPVRTAYSVAKAGISMMTRVLACEWARFGIRVNAVAPGYVRTRLVEGLITSGRLDARRIAARTPLGRMGQPEEIARVVAFLASQEASYVTGAIVPVDGGYTAFGGPFDASGAFSGYDAAAPAKEGDSGPPRRTGHDPREGDGS</sequence>
<dbReference type="KEGG" id="xdi:EZH22_12570"/>
<dbReference type="AlphaFoldDB" id="A0A974SL79"/>
<dbReference type="NCBIfam" id="NF005559">
    <property type="entry name" value="PRK07231.1"/>
    <property type="match status" value="1"/>
</dbReference>
<dbReference type="Gene3D" id="3.40.50.720">
    <property type="entry name" value="NAD(P)-binding Rossmann-like Domain"/>
    <property type="match status" value="1"/>
</dbReference>
<accession>A0A974SL79</accession>
<keyword evidence="4" id="KW-1185">Reference proteome</keyword>
<dbReference type="RefSeq" id="WP_203195941.1">
    <property type="nucleotide sequence ID" value="NZ_CP063362.1"/>
</dbReference>
<evidence type="ECO:0000256" key="1">
    <source>
        <dbReference type="ARBA" id="ARBA00006484"/>
    </source>
</evidence>
<dbReference type="InterPro" id="IPR002347">
    <property type="entry name" value="SDR_fam"/>
</dbReference>
<dbReference type="FunFam" id="3.40.50.720:FF:000084">
    <property type="entry name" value="Short-chain dehydrogenase reductase"/>
    <property type="match status" value="1"/>
</dbReference>
<dbReference type="PROSITE" id="PS00061">
    <property type="entry name" value="ADH_SHORT"/>
    <property type="match status" value="1"/>
</dbReference>
<dbReference type="Pfam" id="PF13561">
    <property type="entry name" value="adh_short_C2"/>
    <property type="match status" value="1"/>
</dbReference>
<dbReference type="PRINTS" id="PR00080">
    <property type="entry name" value="SDRFAMILY"/>
</dbReference>
<comment type="similarity">
    <text evidence="1">Belongs to the short-chain dehydrogenases/reductases (SDR) family.</text>
</comment>
<evidence type="ECO:0000313" key="3">
    <source>
        <dbReference type="EMBL" id="QRG09024.1"/>
    </source>
</evidence>
<gene>
    <name evidence="3" type="ORF">EZH22_12570</name>
</gene>
<reference evidence="3 4" key="1">
    <citation type="submission" date="2020-10" db="EMBL/GenBank/DDBJ databases">
        <title>Degradation of 1,4-Dioxane by Xanthobacter sp. YN2, via a Novel Group-2 Soluble Di-Iron Monooxygenase.</title>
        <authorList>
            <person name="Ma F."/>
            <person name="Wang Y."/>
            <person name="Yang J."/>
            <person name="Guo H."/>
            <person name="Su D."/>
            <person name="Yu L."/>
        </authorList>
    </citation>
    <scope>NUCLEOTIDE SEQUENCE [LARGE SCALE GENOMIC DNA]</scope>
    <source>
        <strain evidence="3 4">YN2</strain>
    </source>
</reference>
<evidence type="ECO:0000256" key="2">
    <source>
        <dbReference type="SAM" id="MobiDB-lite"/>
    </source>
</evidence>
<proteinExistence type="inferred from homology"/>
<organism evidence="3 4">
    <name type="scientific">Xanthobacter dioxanivorans</name>
    <dbReference type="NCBI Taxonomy" id="2528964"/>
    <lineage>
        <taxon>Bacteria</taxon>
        <taxon>Pseudomonadati</taxon>
        <taxon>Pseudomonadota</taxon>
        <taxon>Alphaproteobacteria</taxon>
        <taxon>Hyphomicrobiales</taxon>
        <taxon>Xanthobacteraceae</taxon>
        <taxon>Xanthobacter</taxon>
    </lineage>
</organism>
<dbReference type="PANTHER" id="PTHR42760">
    <property type="entry name" value="SHORT-CHAIN DEHYDROGENASES/REDUCTASES FAMILY MEMBER"/>
    <property type="match status" value="1"/>
</dbReference>
<dbReference type="GO" id="GO:0016616">
    <property type="term" value="F:oxidoreductase activity, acting on the CH-OH group of donors, NAD or NADP as acceptor"/>
    <property type="evidence" value="ECO:0007669"/>
    <property type="project" value="TreeGrafter"/>
</dbReference>
<dbReference type="EMBL" id="CP063362">
    <property type="protein sequence ID" value="QRG09024.1"/>
    <property type="molecule type" value="Genomic_DNA"/>
</dbReference>
<feature type="compositionally biased region" description="Basic and acidic residues" evidence="2">
    <location>
        <begin position="281"/>
        <end position="291"/>
    </location>
</feature>
<evidence type="ECO:0000313" key="4">
    <source>
        <dbReference type="Proteomes" id="UP000596427"/>
    </source>
</evidence>
<protein>
    <submittedName>
        <fullName evidence="3">SDR family oxidoreductase</fullName>
    </submittedName>
</protein>
<dbReference type="PRINTS" id="PR00081">
    <property type="entry name" value="GDHRDH"/>
</dbReference>
<feature type="region of interest" description="Disordered" evidence="2">
    <location>
        <begin position="266"/>
        <end position="291"/>
    </location>
</feature>
<name>A0A974SL79_9HYPH</name>
<dbReference type="CDD" id="cd05233">
    <property type="entry name" value="SDR_c"/>
    <property type="match status" value="1"/>
</dbReference>
<dbReference type="InterPro" id="IPR020904">
    <property type="entry name" value="Sc_DH/Rdtase_CS"/>
</dbReference>
<dbReference type="InterPro" id="IPR036291">
    <property type="entry name" value="NAD(P)-bd_dom_sf"/>
</dbReference>
<dbReference type="Proteomes" id="UP000596427">
    <property type="component" value="Chromosome"/>
</dbReference>
<dbReference type="SUPFAM" id="SSF51735">
    <property type="entry name" value="NAD(P)-binding Rossmann-fold domains"/>
    <property type="match status" value="1"/>
</dbReference>